<keyword evidence="5 11" id="KW-1003">Cell membrane</keyword>
<name>A0A498CVI0_9FIRM</name>
<comment type="subunit">
    <text evidence="3 11">Homopentamer.</text>
</comment>
<dbReference type="InterPro" id="IPR037673">
    <property type="entry name" value="MSC/AndL"/>
</dbReference>
<protein>
    <recommendedName>
        <fullName evidence="11">Large-conductance mechanosensitive channel</fullName>
    </recommendedName>
</protein>
<keyword evidence="7 11" id="KW-1133">Transmembrane helix</keyword>
<keyword evidence="9 11" id="KW-0472">Membrane</keyword>
<evidence type="ECO:0000256" key="1">
    <source>
        <dbReference type="ARBA" id="ARBA00004651"/>
    </source>
</evidence>
<dbReference type="GO" id="GO:0008381">
    <property type="term" value="F:mechanosensitive monoatomic ion channel activity"/>
    <property type="evidence" value="ECO:0007669"/>
    <property type="project" value="UniProtKB-UniRule"/>
</dbReference>
<evidence type="ECO:0000256" key="5">
    <source>
        <dbReference type="ARBA" id="ARBA00022475"/>
    </source>
</evidence>
<evidence type="ECO:0000256" key="10">
    <source>
        <dbReference type="ARBA" id="ARBA00023303"/>
    </source>
</evidence>
<evidence type="ECO:0000256" key="2">
    <source>
        <dbReference type="ARBA" id="ARBA00007254"/>
    </source>
</evidence>
<dbReference type="NCBIfam" id="NF001843">
    <property type="entry name" value="PRK00567.1-4"/>
    <property type="match status" value="1"/>
</dbReference>
<keyword evidence="6 11" id="KW-0812">Transmembrane</keyword>
<dbReference type="RefSeq" id="WP_121586727.1">
    <property type="nucleotide sequence ID" value="NZ_RCHT01000008.1"/>
</dbReference>
<comment type="function">
    <text evidence="11">Channel that opens in response to stretch forces in the membrane lipid bilayer. May participate in the regulation of osmotic pressure changes within the cell.</text>
</comment>
<keyword evidence="4 11" id="KW-0813">Transport</keyword>
<dbReference type="PANTHER" id="PTHR30266:SF2">
    <property type="entry name" value="LARGE-CONDUCTANCE MECHANOSENSITIVE CHANNEL"/>
    <property type="match status" value="1"/>
</dbReference>
<keyword evidence="8 11" id="KW-0406">Ion transport</keyword>
<dbReference type="Gene3D" id="1.10.1200.120">
    <property type="entry name" value="Large-conductance mechanosensitive channel, MscL, domain 1"/>
    <property type="match status" value="1"/>
</dbReference>
<dbReference type="EMBL" id="RCHT01000008">
    <property type="protein sequence ID" value="RLL11627.1"/>
    <property type="molecule type" value="Genomic_DNA"/>
</dbReference>
<evidence type="ECO:0000256" key="3">
    <source>
        <dbReference type="ARBA" id="ARBA00011255"/>
    </source>
</evidence>
<dbReference type="PANTHER" id="PTHR30266">
    <property type="entry name" value="MECHANOSENSITIVE CHANNEL MSCL"/>
    <property type="match status" value="1"/>
</dbReference>
<comment type="caution">
    <text evidence="12">The sequence shown here is derived from an EMBL/GenBank/DDBJ whole genome shotgun (WGS) entry which is preliminary data.</text>
</comment>
<evidence type="ECO:0000256" key="4">
    <source>
        <dbReference type="ARBA" id="ARBA00022448"/>
    </source>
</evidence>
<dbReference type="HAMAP" id="MF_00115">
    <property type="entry name" value="MscL"/>
    <property type="match status" value="1"/>
</dbReference>
<dbReference type="FunFam" id="1.10.1200.120:FF:000001">
    <property type="entry name" value="Large-conductance mechanosensitive channel"/>
    <property type="match status" value="1"/>
</dbReference>
<reference evidence="12 13" key="1">
    <citation type="submission" date="2018-10" db="EMBL/GenBank/DDBJ databases">
        <title>Anaerotruncus faecis sp. nov., isolated from human feces.</title>
        <authorList>
            <person name="Wang Y.-J."/>
        </authorList>
    </citation>
    <scope>NUCLEOTIDE SEQUENCE [LARGE SCALE GENOMIC DNA]</scope>
    <source>
        <strain evidence="12 13">22A2-44</strain>
    </source>
</reference>
<dbReference type="Proteomes" id="UP000276301">
    <property type="component" value="Unassembled WGS sequence"/>
</dbReference>
<evidence type="ECO:0000256" key="6">
    <source>
        <dbReference type="ARBA" id="ARBA00022692"/>
    </source>
</evidence>
<dbReference type="AlphaFoldDB" id="A0A498CVI0"/>
<evidence type="ECO:0000256" key="9">
    <source>
        <dbReference type="ARBA" id="ARBA00023136"/>
    </source>
</evidence>
<proteinExistence type="inferred from homology"/>
<feature type="transmembrane region" description="Helical" evidence="11">
    <location>
        <begin position="21"/>
        <end position="42"/>
    </location>
</feature>
<evidence type="ECO:0000256" key="8">
    <source>
        <dbReference type="ARBA" id="ARBA00023065"/>
    </source>
</evidence>
<dbReference type="Pfam" id="PF01741">
    <property type="entry name" value="MscL"/>
    <property type="match status" value="1"/>
</dbReference>
<evidence type="ECO:0000256" key="7">
    <source>
        <dbReference type="ARBA" id="ARBA00022989"/>
    </source>
</evidence>
<accession>A0A498CVI0</accession>
<dbReference type="GO" id="GO:0005886">
    <property type="term" value="C:plasma membrane"/>
    <property type="evidence" value="ECO:0007669"/>
    <property type="project" value="UniProtKB-SubCell"/>
</dbReference>
<evidence type="ECO:0000256" key="11">
    <source>
        <dbReference type="HAMAP-Rule" id="MF_00115"/>
    </source>
</evidence>
<dbReference type="PRINTS" id="PR01264">
    <property type="entry name" value="MECHCHANNEL"/>
</dbReference>
<keyword evidence="10 11" id="KW-0407">Ion channel</keyword>
<evidence type="ECO:0000313" key="12">
    <source>
        <dbReference type="EMBL" id="RLL11627.1"/>
    </source>
</evidence>
<comment type="similarity">
    <text evidence="2 11">Belongs to the MscL family.</text>
</comment>
<comment type="subcellular location">
    <subcellularLocation>
        <location evidence="1 11">Cell membrane</location>
        <topology evidence="1 11">Multi-pass membrane protein</topology>
    </subcellularLocation>
</comment>
<feature type="transmembrane region" description="Helical" evidence="11">
    <location>
        <begin position="87"/>
        <end position="105"/>
    </location>
</feature>
<evidence type="ECO:0000313" key="13">
    <source>
        <dbReference type="Proteomes" id="UP000276301"/>
    </source>
</evidence>
<dbReference type="SUPFAM" id="SSF81330">
    <property type="entry name" value="Gated mechanosensitive channel"/>
    <property type="match status" value="1"/>
</dbReference>
<dbReference type="InterPro" id="IPR001185">
    <property type="entry name" value="MS_channel"/>
</dbReference>
<sequence>MKEEKQGFWKDFKAFIARGNVADMAVGIVVGTAFTAIVNSLVQEVIMPFVGWLIGGVNFSDLRVVLAPASGEIPEVAIRYGSFLNQIINFLIISFTVFVMIRLLGKFRRKKEEAPKAPPAPPADVVLLTEIRDLLKAREGK</sequence>
<dbReference type="NCBIfam" id="TIGR00220">
    <property type="entry name" value="mscL"/>
    <property type="match status" value="1"/>
</dbReference>
<gene>
    <name evidence="11 12" type="primary">mscL</name>
    <name evidence="12" type="ORF">D4A47_06930</name>
</gene>
<dbReference type="InterPro" id="IPR036019">
    <property type="entry name" value="MscL_channel"/>
</dbReference>
<organism evidence="12 13">
    <name type="scientific">Anaerotruncus massiliensis</name>
    <name type="common">ex Liu et al. 2021</name>
    <dbReference type="NCBI Taxonomy" id="2321404"/>
    <lineage>
        <taxon>Bacteria</taxon>
        <taxon>Bacillati</taxon>
        <taxon>Bacillota</taxon>
        <taxon>Clostridia</taxon>
        <taxon>Eubacteriales</taxon>
        <taxon>Oscillospiraceae</taxon>
        <taxon>Anaerotruncus</taxon>
    </lineage>
</organism>
<keyword evidence="13" id="KW-1185">Reference proteome</keyword>